<name>A0A1W1BAS6_9ZZZZ</name>
<accession>A0A1W1BAS6</accession>
<keyword evidence="2" id="KW-0645">Protease</keyword>
<dbReference type="GO" id="GO:0006032">
    <property type="term" value="P:chitin catabolic process"/>
    <property type="evidence" value="ECO:0007669"/>
    <property type="project" value="InterPro"/>
</dbReference>
<dbReference type="InterPro" id="IPR000726">
    <property type="entry name" value="Glyco_hydro_19_cat"/>
</dbReference>
<reference evidence="2" key="1">
    <citation type="submission" date="2016-10" db="EMBL/GenBank/DDBJ databases">
        <authorList>
            <person name="de Groot N.N."/>
        </authorList>
    </citation>
    <scope>NUCLEOTIDE SEQUENCE</scope>
</reference>
<dbReference type="GO" id="GO:0004568">
    <property type="term" value="F:chitinase activity"/>
    <property type="evidence" value="ECO:0007669"/>
    <property type="project" value="InterPro"/>
</dbReference>
<dbReference type="GO" id="GO:0004180">
    <property type="term" value="F:carboxypeptidase activity"/>
    <property type="evidence" value="ECO:0007669"/>
    <property type="project" value="UniProtKB-KW"/>
</dbReference>
<dbReference type="InterPro" id="IPR023346">
    <property type="entry name" value="Lysozyme-like_dom_sf"/>
</dbReference>
<sequence length="165" mass="19174">MKHDFSTKEGTKEAIIWECRSQGLGLDTQIAYVIATAMWETAFTLKPVKEAFWKSEGWRKRNLRYYPYYGRGFVQLTWRRNYKKYSKIIGINMVSNPDIAMYPDIALFILVHGFKNGTFAGKKLSRYINNSKTDYLNARRCINGKDKAKKIAKLADKILVTLQNT</sequence>
<evidence type="ECO:0000313" key="2">
    <source>
        <dbReference type="EMBL" id="SFV50607.1"/>
    </source>
</evidence>
<dbReference type="EMBL" id="FPHC01000013">
    <property type="protein sequence ID" value="SFV50607.1"/>
    <property type="molecule type" value="Genomic_DNA"/>
</dbReference>
<dbReference type="SUPFAM" id="SSF53955">
    <property type="entry name" value="Lysozyme-like"/>
    <property type="match status" value="1"/>
</dbReference>
<protein>
    <submittedName>
        <fullName evidence="2">Carboxypeptidase</fullName>
    </submittedName>
</protein>
<dbReference type="Gene3D" id="1.10.530.10">
    <property type="match status" value="1"/>
</dbReference>
<evidence type="ECO:0000259" key="1">
    <source>
        <dbReference type="Pfam" id="PF00182"/>
    </source>
</evidence>
<organism evidence="2">
    <name type="scientific">hydrothermal vent metagenome</name>
    <dbReference type="NCBI Taxonomy" id="652676"/>
    <lineage>
        <taxon>unclassified sequences</taxon>
        <taxon>metagenomes</taxon>
        <taxon>ecological metagenomes</taxon>
    </lineage>
</organism>
<proteinExistence type="predicted"/>
<keyword evidence="2" id="KW-0378">Hydrolase</keyword>
<keyword evidence="2" id="KW-0121">Carboxypeptidase</keyword>
<dbReference type="GO" id="GO:0016998">
    <property type="term" value="P:cell wall macromolecule catabolic process"/>
    <property type="evidence" value="ECO:0007669"/>
    <property type="project" value="InterPro"/>
</dbReference>
<dbReference type="Pfam" id="PF00182">
    <property type="entry name" value="Glyco_hydro_19"/>
    <property type="match status" value="1"/>
</dbReference>
<gene>
    <name evidence="2" type="ORF">MNB_SV-6-1814</name>
</gene>
<dbReference type="AlphaFoldDB" id="A0A1W1BAS6"/>
<feature type="domain" description="Glycoside hydrolase family 19 catalytic" evidence="1">
    <location>
        <begin position="66"/>
        <end position="101"/>
    </location>
</feature>